<accession>A0A1Y2SQH4</accession>
<evidence type="ECO:0000313" key="5">
    <source>
        <dbReference type="Proteomes" id="UP000194204"/>
    </source>
</evidence>
<comment type="caution">
    <text evidence="4">The sequence shown here is derived from an EMBL/GenBank/DDBJ whole genome shotgun (WGS) entry which is preliminary data.</text>
</comment>
<dbReference type="InterPro" id="IPR037026">
    <property type="entry name" value="Vgr_OB-fold_dom_sf"/>
</dbReference>
<evidence type="ECO:0000313" key="4">
    <source>
        <dbReference type="EMBL" id="OTA20045.1"/>
    </source>
</evidence>
<dbReference type="NCBIfam" id="TIGR03361">
    <property type="entry name" value="VI_Rhs_Vgr"/>
    <property type="match status" value="1"/>
</dbReference>
<protein>
    <submittedName>
        <fullName evidence="4">Rhs element Vgr family protein</fullName>
    </submittedName>
</protein>
<dbReference type="SUPFAM" id="SSF69279">
    <property type="entry name" value="Phage tail proteins"/>
    <property type="match status" value="2"/>
</dbReference>
<name>A0A1Y2SQH4_9GAMM</name>
<dbReference type="OrthoDB" id="6710627at2"/>
<dbReference type="Gene3D" id="2.30.110.50">
    <property type="match status" value="1"/>
</dbReference>
<dbReference type="Pfam" id="PF22178">
    <property type="entry name" value="Gp5_trimer_C"/>
    <property type="match status" value="1"/>
</dbReference>
<dbReference type="RefSeq" id="WP_086112552.1">
    <property type="nucleotide sequence ID" value="NZ_CAWNHF010000024.1"/>
</dbReference>
<gene>
    <name evidence="4" type="ORF">Xbed_01760</name>
</gene>
<dbReference type="AlphaFoldDB" id="A0A1Y2SQH4"/>
<dbReference type="InterPro" id="IPR006531">
    <property type="entry name" value="Gp5/Vgr_OB"/>
</dbReference>
<dbReference type="PANTHER" id="PTHR32305:SF11">
    <property type="entry name" value="TYPE VI SECRETION SYSTEM SPIKE PROTEIN VGRG3"/>
    <property type="match status" value="1"/>
</dbReference>
<dbReference type="EMBL" id="MUBK01000012">
    <property type="protein sequence ID" value="OTA20045.1"/>
    <property type="molecule type" value="Genomic_DNA"/>
</dbReference>
<dbReference type="Gene3D" id="4.10.220.110">
    <property type="match status" value="1"/>
</dbReference>
<dbReference type="InterPro" id="IPR054030">
    <property type="entry name" value="Gp5_Vgr_C"/>
</dbReference>
<keyword evidence="5" id="KW-1185">Reference proteome</keyword>
<feature type="domain" description="Gp5/Type VI secretion system Vgr C-terminal trimerisation" evidence="3">
    <location>
        <begin position="457"/>
        <end position="556"/>
    </location>
</feature>
<dbReference type="Pfam" id="PF05954">
    <property type="entry name" value="Phage_GPD"/>
    <property type="match status" value="1"/>
</dbReference>
<dbReference type="InterPro" id="IPR017847">
    <property type="entry name" value="T6SS_RhsGE_Vgr_subset"/>
</dbReference>
<evidence type="ECO:0000259" key="3">
    <source>
        <dbReference type="Pfam" id="PF22178"/>
    </source>
</evidence>
<dbReference type="STRING" id="40578.Xbed_01760"/>
<dbReference type="Gene3D" id="3.55.50.10">
    <property type="entry name" value="Baseplate protein-like domains"/>
    <property type="match status" value="1"/>
</dbReference>
<dbReference type="InterPro" id="IPR006533">
    <property type="entry name" value="T6SS_Vgr_RhsGE"/>
</dbReference>
<dbReference type="InterPro" id="IPR050708">
    <property type="entry name" value="T6SS_VgrG/RHS"/>
</dbReference>
<proteinExistence type="inferred from homology"/>
<dbReference type="Gene3D" id="2.40.50.230">
    <property type="entry name" value="Gp5 N-terminal domain"/>
    <property type="match status" value="1"/>
</dbReference>
<dbReference type="Pfam" id="PF04717">
    <property type="entry name" value="Phage_base_V"/>
    <property type="match status" value="1"/>
</dbReference>
<comment type="similarity">
    <text evidence="1">Belongs to the VgrG protein family.</text>
</comment>
<dbReference type="Proteomes" id="UP000194204">
    <property type="component" value="Unassembled WGS sequence"/>
</dbReference>
<dbReference type="SUPFAM" id="SSF69255">
    <property type="entry name" value="gp5 N-terminal domain-like"/>
    <property type="match status" value="1"/>
</dbReference>
<dbReference type="NCBIfam" id="TIGR01646">
    <property type="entry name" value="vgr_GE"/>
    <property type="match status" value="1"/>
</dbReference>
<feature type="domain" description="Gp5/Type VI secretion system Vgr protein OB-fold" evidence="2">
    <location>
        <begin position="377"/>
        <end position="440"/>
    </location>
</feature>
<dbReference type="SUPFAM" id="SSF69349">
    <property type="entry name" value="Phage fibre proteins"/>
    <property type="match status" value="1"/>
</dbReference>
<evidence type="ECO:0000256" key="1">
    <source>
        <dbReference type="ARBA" id="ARBA00005558"/>
    </source>
</evidence>
<reference evidence="4 5" key="1">
    <citation type="submission" date="2017-01" db="EMBL/GenBank/DDBJ databases">
        <title>Deconstructing symbiosis and pathogenesis requirements using a combined genomic-metabolomic approach.</title>
        <authorList>
            <person name="Tobias N.J."/>
            <person name="Wolff H."/>
            <person name="Djahanschiri B."/>
            <person name="Ebersberger I."/>
            <person name="Bode H.B."/>
        </authorList>
    </citation>
    <scope>NUCLEOTIDE SEQUENCE [LARGE SCALE GENOMIC DNA]</scope>
    <source>
        <strain evidence="4 5">DSM 4764</strain>
    </source>
</reference>
<dbReference type="PANTHER" id="PTHR32305">
    <property type="match status" value="1"/>
</dbReference>
<sequence length="725" mass="81385">MDGLVFTCQIGRLPPTTFQVVNFSLQEHLSQLFHLSLTVVSGLNTISLREQLNREASLTVTRNGVIERTVNGIVAGAVQGNTDGRKTYYMFTLRPDMWRMTLNQDSRLFQRQSVPDILQQLLKEHLIKTDSKFYHSAGYHAEREYITQKRESAYDFWCRLAAEEGIIFWFEEKQMFFSNSHLGMTAGLSLTYNPQPETDDTDSTVWQWQYGEYVCPDEFIHKDYNYLRPSQPMQTKTAREKEGNHSVFESYGRFQWSKEGQPFGDIRLNQLNSEGKLGSARANCIKLRPGKIFTLSAHPSESMNDSWQVVSISHQGSQPQAAGLGGEGTTLTSEMTFIPGRDNWRPPYRYKPLADGDELATVVGPEGEEIFTNELGAIKVHFHWNRYDKPGDGSSCWVRVAQGWNGNNFGFMAVPRIGQEVIVSYLNGDIDRPIVTGCNYNGRNSPPLDLPAQKTRTTFKTKTHKGDGFNELRFEDAKGSEEVYIHAQKDMNTRVLNNRTTQVDVDHTEQVGRDQKLTVIRDQFQDIQRSRQTVIKQDDDESVSGHQTLRVEKNQSSTITGQQSLNVGKSQLLEINDNQEVHVGKHIVLQSQSGQITIGNSGGHIIIDPTGAITISGTSISMTEHAAGKAGAQALFDYSGRYILTNSQNGNKPLANTLYQIKTPSGVVSGRTDAAGRTAIVQTPQADTLEFSLPEAQQKKKTKTLYHVGDNQPVDYVMEFKEGSQ</sequence>
<evidence type="ECO:0000259" key="2">
    <source>
        <dbReference type="Pfam" id="PF04717"/>
    </source>
</evidence>
<organism evidence="4 5">
    <name type="scientific">Xenorhabdus beddingii</name>
    <dbReference type="NCBI Taxonomy" id="40578"/>
    <lineage>
        <taxon>Bacteria</taxon>
        <taxon>Pseudomonadati</taxon>
        <taxon>Pseudomonadota</taxon>
        <taxon>Gammaproteobacteria</taxon>
        <taxon>Enterobacterales</taxon>
        <taxon>Morganellaceae</taxon>
        <taxon>Xenorhabdus</taxon>
    </lineage>
</organism>